<dbReference type="AlphaFoldDB" id="A0A7N0T5E1"/>
<dbReference type="GO" id="GO:0030154">
    <property type="term" value="P:cell differentiation"/>
    <property type="evidence" value="ECO:0007669"/>
    <property type="project" value="UniProtKB-UniRule"/>
</dbReference>
<organism evidence="10 11">
    <name type="scientific">Kalanchoe fedtschenkoi</name>
    <name type="common">Lavender scallops</name>
    <name type="synonym">South American air plant</name>
    <dbReference type="NCBI Taxonomy" id="63787"/>
    <lineage>
        <taxon>Eukaryota</taxon>
        <taxon>Viridiplantae</taxon>
        <taxon>Streptophyta</taxon>
        <taxon>Embryophyta</taxon>
        <taxon>Tracheophyta</taxon>
        <taxon>Spermatophyta</taxon>
        <taxon>Magnoliopsida</taxon>
        <taxon>eudicotyledons</taxon>
        <taxon>Gunneridae</taxon>
        <taxon>Pentapetalae</taxon>
        <taxon>Saxifragales</taxon>
        <taxon>Crassulaceae</taxon>
        <taxon>Kalanchoe</taxon>
    </lineage>
</organism>
<keyword evidence="7 9" id="KW-0221">Differentiation</keyword>
<protein>
    <recommendedName>
        <fullName evidence="9">Phytosulfokine</fullName>
    </recommendedName>
    <component>
        <recommendedName>
            <fullName evidence="9">Phytosulfokine-alpha</fullName>
            <shortName evidence="9">PSK-alpha</shortName>
            <shortName evidence="9">Phytosulfokine-a</shortName>
        </recommendedName>
    </component>
    <component>
        <recommendedName>
            <fullName evidence="9">Phytosulfokine-beta</fullName>
            <shortName evidence="9">PSK-beta</shortName>
            <shortName evidence="9">Phytosulfokine-b</shortName>
        </recommendedName>
    </component>
</protein>
<accession>A0A7N0T5E1</accession>
<evidence type="ECO:0000256" key="6">
    <source>
        <dbReference type="ARBA" id="ARBA00022729"/>
    </source>
</evidence>
<keyword evidence="4 9" id="KW-0964">Secreted</keyword>
<reference evidence="10" key="1">
    <citation type="submission" date="2021-01" db="UniProtKB">
        <authorList>
            <consortium name="EnsemblPlants"/>
        </authorList>
    </citation>
    <scope>IDENTIFICATION</scope>
</reference>
<comment type="similarity">
    <text evidence="2 9">Belongs to the phytosulfokine family.</text>
</comment>
<evidence type="ECO:0000256" key="2">
    <source>
        <dbReference type="ARBA" id="ARBA00010781"/>
    </source>
</evidence>
<evidence type="ECO:0000256" key="5">
    <source>
        <dbReference type="ARBA" id="ARBA00022641"/>
    </source>
</evidence>
<keyword evidence="3 9" id="KW-0217">Developmental protein</keyword>
<proteinExistence type="inferred from homology"/>
<dbReference type="PANTHER" id="PTHR33285">
    <property type="entry name" value="PHYTOSULFOKINES 3"/>
    <property type="match status" value="1"/>
</dbReference>
<dbReference type="InterPro" id="IPR009438">
    <property type="entry name" value="Phytosulfokine"/>
</dbReference>
<comment type="function">
    <text evidence="9">Promotes plant cell differentiation, organogenesis and somatic embryogenesis as well as cell proliferation.</text>
</comment>
<evidence type="ECO:0000256" key="3">
    <source>
        <dbReference type="ARBA" id="ARBA00022473"/>
    </source>
</evidence>
<dbReference type="GO" id="GO:0008283">
    <property type="term" value="P:cell population proliferation"/>
    <property type="evidence" value="ECO:0007669"/>
    <property type="project" value="UniProtKB-UniRule"/>
</dbReference>
<dbReference type="PANTHER" id="PTHR33285:SF55">
    <property type="entry name" value="PHYTOSULFOKINES 3"/>
    <property type="match status" value="1"/>
</dbReference>
<keyword evidence="11" id="KW-1185">Reference proteome</keyword>
<sequence length="84" mass="8771">MSSKSAASSLLVLLLLVCAALAQAARPAPESGSPRQMVDDVGETTTAAGAGDDLCNGVGEDECGMMRRELAAHLDYIYTQKKKN</sequence>
<keyword evidence="5 9" id="KW-0765">Sulfation</keyword>
<evidence type="ECO:0000313" key="11">
    <source>
        <dbReference type="Proteomes" id="UP000594263"/>
    </source>
</evidence>
<comment type="subcellular location">
    <subcellularLocation>
        <location evidence="1 9">Secreted</location>
    </subcellularLocation>
</comment>
<dbReference type="GO" id="GO:0008083">
    <property type="term" value="F:growth factor activity"/>
    <property type="evidence" value="ECO:0007669"/>
    <property type="project" value="UniProtKB-UniRule"/>
</dbReference>
<comment type="PTM">
    <text evidence="9">Sulfation is important for activity and for the binding to a putative membrane receptor.</text>
</comment>
<dbReference type="OMA" id="QEEECLM"/>
<name>A0A7N0T5E1_KALFE</name>
<keyword evidence="6 9" id="KW-0732">Signal</keyword>
<evidence type="ECO:0000256" key="9">
    <source>
        <dbReference type="RuleBase" id="RU368031"/>
    </source>
</evidence>
<evidence type="ECO:0000256" key="7">
    <source>
        <dbReference type="ARBA" id="ARBA00022782"/>
    </source>
</evidence>
<evidence type="ECO:0000256" key="8">
    <source>
        <dbReference type="ARBA" id="ARBA00023030"/>
    </source>
</evidence>
<comment type="PTM">
    <text evidence="9">PSK-alpha is produced by endopeptidase digestion. PSK-beta is produced from PSK-alpha by exopeptidase digestion.</text>
</comment>
<keyword evidence="8 9" id="KW-0339">Growth factor</keyword>
<evidence type="ECO:0000256" key="1">
    <source>
        <dbReference type="ARBA" id="ARBA00004613"/>
    </source>
</evidence>
<dbReference type="GO" id="GO:0005576">
    <property type="term" value="C:extracellular region"/>
    <property type="evidence" value="ECO:0007669"/>
    <property type="project" value="UniProtKB-SubCell"/>
</dbReference>
<dbReference type="Gramene" id="Kaladp0023s0069.1.v1.1">
    <property type="protein sequence ID" value="Kaladp0023s0069.1.v1.1"/>
    <property type="gene ID" value="Kaladp0023s0069.v1.1"/>
</dbReference>
<feature type="signal peptide" evidence="9">
    <location>
        <begin position="1"/>
        <end position="24"/>
    </location>
</feature>
<dbReference type="Proteomes" id="UP000594263">
    <property type="component" value="Unplaced"/>
</dbReference>
<evidence type="ECO:0000256" key="4">
    <source>
        <dbReference type="ARBA" id="ARBA00022525"/>
    </source>
</evidence>
<dbReference type="Pfam" id="PF06404">
    <property type="entry name" value="PSK"/>
    <property type="match status" value="1"/>
</dbReference>
<feature type="chain" id="PRO_5031605031" description="Phytosulfokine" evidence="9">
    <location>
        <begin position="25"/>
        <end position="84"/>
    </location>
</feature>
<dbReference type="EnsemblPlants" id="Kaladp0023s0069.1.v1.1">
    <property type="protein sequence ID" value="Kaladp0023s0069.1.v1.1"/>
    <property type="gene ID" value="Kaladp0023s0069.v1.1"/>
</dbReference>
<evidence type="ECO:0000313" key="10">
    <source>
        <dbReference type="EnsemblPlants" id="Kaladp0023s0069.1.v1.1"/>
    </source>
</evidence>